<dbReference type="Proteomes" id="UP000553193">
    <property type="component" value="Unassembled WGS sequence"/>
</dbReference>
<reference evidence="1 2" key="1">
    <citation type="submission" date="2020-08" db="EMBL/GenBank/DDBJ databases">
        <title>Genomic Encyclopedia of Type Strains, Phase IV (KMG-IV): sequencing the most valuable type-strain genomes for metagenomic binning, comparative biology and taxonomic classification.</title>
        <authorList>
            <person name="Goeker M."/>
        </authorList>
    </citation>
    <scope>NUCLEOTIDE SEQUENCE [LARGE SCALE GENOMIC DNA]</scope>
    <source>
        <strain evidence="1 2">DSM 19979</strain>
    </source>
</reference>
<comment type="caution">
    <text evidence="1">The sequence shown here is derived from an EMBL/GenBank/DDBJ whole genome shotgun (WGS) entry which is preliminary data.</text>
</comment>
<dbReference type="AlphaFoldDB" id="A0A840AAF3"/>
<dbReference type="RefSeq" id="WP_184382989.1">
    <property type="nucleotide sequence ID" value="NZ_JACIDJ010000002.1"/>
</dbReference>
<sequence>MSREETNLRPDQQPDLDALSVNVKVHAEYVEGEDRIAFLVEVTDVPPSLLGVRMRLALGPVTVMTFTPPARPTTYPLRFGPTRLDHASVVLLTSHGLTLRPDDAPVETAVTVCHGTGEVMEAMTLPDEDAFFERIQLHHSRFRDPRLLVLGARASFPHLTSFEARCAALTVVAHRLLEANPAEPPSNFASALADWVMAEGDMLAKEGAARLAQTQQAAWSDVRWTVSLATVCALLSLRRDDIEGAHRHFGIAADQTHHVSVAPVSALNLVNACLFKGLMLAMDGRMDDAREHLERGVKAFPPCVAAQDVMLNVWVIGDLINVAHASRLCFIALARCGLLPVGDVPKVNENSKLELGSAKSPVARILAAGHARRLAEFVVSVSGVSPKVLVS</sequence>
<keyword evidence="2" id="KW-1185">Reference proteome</keyword>
<name>A0A840AAF3_9PROT</name>
<gene>
    <name evidence="1" type="ORF">GGQ83_001309</name>
</gene>
<organism evidence="1 2">
    <name type="scientific">Roseococcus suduntuyensis</name>
    <dbReference type="NCBI Taxonomy" id="455361"/>
    <lineage>
        <taxon>Bacteria</taxon>
        <taxon>Pseudomonadati</taxon>
        <taxon>Pseudomonadota</taxon>
        <taxon>Alphaproteobacteria</taxon>
        <taxon>Acetobacterales</taxon>
        <taxon>Roseomonadaceae</taxon>
        <taxon>Roseococcus</taxon>
    </lineage>
</organism>
<accession>A0A840AAF3</accession>
<evidence type="ECO:0000313" key="1">
    <source>
        <dbReference type="EMBL" id="MBB3897872.1"/>
    </source>
</evidence>
<protein>
    <recommendedName>
        <fullName evidence="3">Tetratricopeptide repeat-containing protein</fullName>
    </recommendedName>
</protein>
<evidence type="ECO:0008006" key="3">
    <source>
        <dbReference type="Google" id="ProtNLM"/>
    </source>
</evidence>
<evidence type="ECO:0000313" key="2">
    <source>
        <dbReference type="Proteomes" id="UP000553193"/>
    </source>
</evidence>
<dbReference type="EMBL" id="JACIDJ010000002">
    <property type="protein sequence ID" value="MBB3897872.1"/>
    <property type="molecule type" value="Genomic_DNA"/>
</dbReference>
<proteinExistence type="predicted"/>